<dbReference type="Pfam" id="PF00013">
    <property type="entry name" value="KH_1"/>
    <property type="match status" value="2"/>
</dbReference>
<dbReference type="Gene3D" id="3.30.1370.10">
    <property type="entry name" value="K Homology domain, type 1"/>
    <property type="match status" value="2"/>
</dbReference>
<gene>
    <name evidence="5" type="ORF">Ahy_B06g085850</name>
</gene>
<dbReference type="AlphaFoldDB" id="A0A444YVT5"/>
<sequence>MAEESQYETSTTPPSLKRKYDDQQPPPSARQSGFSSPDAPPPPSYNSVPPPAPSGIELAKQRAQEVAARLLSGAPPPAATGLDVKRPKVDNGTAPPSGFDSMGDVKAQYSVPTISPSAVSYGYQGASKKIDIPNGRVGVIIGKGGETIKYLQLQSGAKIQVTRDMDADPNLPTRTVELTGTSEAIATAEKLINEVLAEAESGGSGIVARRVAGQAGSDEFVMKIPNNKVGLIIGKGGETIKNMQASTGARIQVIPLHLPPGDTSTERTLKVEGTPEQIESAKQLVNQVISGENRLRNPAMSGGYAQQGYQSRPPSSWGPPGAPMQQAGYGYVQPGGYSGPTGQYNQQPYAGYPPASSGGYSTNWDQSSAPPAQQSTHGSGYDYYGQQQQNPGGAPPADGSGYNYSQPPSSSYSQPGHGYSQDGYGGYHAPPQSGYGQQPSYDQQQGYGSAPSYGSGSNTAQEGHAPNYGSHGDSTQVPPVQPSSTSQQGYGSGQQPSPNAANYPPQGTAQPGYGVPPTSQAGYGNPPPQSGYGGGYGPPPQSQKPGGTPPAQPLPYGQQEPGSQRAPPTGYGSAGQPGYGPPYGAPGGQPGYGQPPTSYSNSYASGYPQPPAYSGDGNAGAPAQAAQQGSVPKTSPES</sequence>
<feature type="domain" description="K Homology" evidence="4">
    <location>
        <begin position="124"/>
        <end position="197"/>
    </location>
</feature>
<comment type="caution">
    <text evidence="5">The sequence shown here is derived from an EMBL/GenBank/DDBJ whole genome shotgun (WGS) entry which is preliminary data.</text>
</comment>
<dbReference type="OrthoDB" id="5204190at2759"/>
<feature type="domain" description="K Homology" evidence="4">
    <location>
        <begin position="216"/>
        <end position="290"/>
    </location>
</feature>
<feature type="compositionally biased region" description="Pro residues" evidence="3">
    <location>
        <begin position="537"/>
        <end position="553"/>
    </location>
</feature>
<proteinExistence type="predicted"/>
<evidence type="ECO:0000256" key="1">
    <source>
        <dbReference type="ARBA" id="ARBA00022737"/>
    </source>
</evidence>
<feature type="region of interest" description="Disordered" evidence="3">
    <location>
        <begin position="1"/>
        <end position="104"/>
    </location>
</feature>
<dbReference type="InterPro" id="IPR004087">
    <property type="entry name" value="KH_dom"/>
</dbReference>
<evidence type="ECO:0000256" key="3">
    <source>
        <dbReference type="SAM" id="MobiDB-lite"/>
    </source>
</evidence>
<evidence type="ECO:0000313" key="6">
    <source>
        <dbReference type="Proteomes" id="UP000289738"/>
    </source>
</evidence>
<dbReference type="SUPFAM" id="SSF54791">
    <property type="entry name" value="Eukaryotic type KH-domain (KH-domain type I)"/>
    <property type="match status" value="2"/>
</dbReference>
<dbReference type="GO" id="GO:0003723">
    <property type="term" value="F:RNA binding"/>
    <property type="evidence" value="ECO:0007669"/>
    <property type="project" value="UniProtKB-UniRule"/>
</dbReference>
<keyword evidence="2" id="KW-0694">RNA-binding</keyword>
<keyword evidence="6" id="KW-1185">Reference proteome</keyword>
<feature type="compositionally biased region" description="Low complexity" evidence="3">
    <location>
        <begin position="619"/>
        <end position="629"/>
    </location>
</feature>
<dbReference type="EMBL" id="SDMP01000016">
    <property type="protein sequence ID" value="RYR06045.1"/>
    <property type="molecule type" value="Genomic_DNA"/>
</dbReference>
<dbReference type="PROSITE" id="PS50084">
    <property type="entry name" value="KH_TYPE_1"/>
    <property type="match status" value="2"/>
</dbReference>
<feature type="region of interest" description="Disordered" evidence="3">
    <location>
        <begin position="296"/>
        <end position="638"/>
    </location>
</feature>
<dbReference type="InterPro" id="IPR004088">
    <property type="entry name" value="KH_dom_type_1"/>
</dbReference>
<dbReference type="SMART" id="SM00322">
    <property type="entry name" value="KH"/>
    <property type="match status" value="2"/>
</dbReference>
<protein>
    <recommendedName>
        <fullName evidence="4">K Homology domain-containing protein</fullName>
    </recommendedName>
</protein>
<organism evidence="5 6">
    <name type="scientific">Arachis hypogaea</name>
    <name type="common">Peanut</name>
    <dbReference type="NCBI Taxonomy" id="3818"/>
    <lineage>
        <taxon>Eukaryota</taxon>
        <taxon>Viridiplantae</taxon>
        <taxon>Streptophyta</taxon>
        <taxon>Embryophyta</taxon>
        <taxon>Tracheophyta</taxon>
        <taxon>Spermatophyta</taxon>
        <taxon>Magnoliopsida</taxon>
        <taxon>eudicotyledons</taxon>
        <taxon>Gunneridae</taxon>
        <taxon>Pentapetalae</taxon>
        <taxon>rosids</taxon>
        <taxon>fabids</taxon>
        <taxon>Fabales</taxon>
        <taxon>Fabaceae</taxon>
        <taxon>Papilionoideae</taxon>
        <taxon>50 kb inversion clade</taxon>
        <taxon>dalbergioids sensu lato</taxon>
        <taxon>Dalbergieae</taxon>
        <taxon>Pterocarpus clade</taxon>
        <taxon>Arachis</taxon>
    </lineage>
</organism>
<keyword evidence="1" id="KW-0677">Repeat</keyword>
<evidence type="ECO:0000256" key="2">
    <source>
        <dbReference type="PROSITE-ProRule" id="PRU00117"/>
    </source>
</evidence>
<dbReference type="PANTHER" id="PTHR10288">
    <property type="entry name" value="KH DOMAIN CONTAINING RNA BINDING PROTEIN"/>
    <property type="match status" value="1"/>
</dbReference>
<dbReference type="FunFam" id="3.30.1370.10:FF:000093">
    <property type="entry name" value="KH domain-containing protein"/>
    <property type="match status" value="1"/>
</dbReference>
<dbReference type="STRING" id="3818.A0A444YVT5"/>
<feature type="compositionally biased region" description="Low complexity" evidence="3">
    <location>
        <begin position="443"/>
        <end position="457"/>
    </location>
</feature>
<evidence type="ECO:0000313" key="5">
    <source>
        <dbReference type="EMBL" id="RYR06045.1"/>
    </source>
</evidence>
<dbReference type="InterPro" id="IPR036612">
    <property type="entry name" value="KH_dom_type_1_sf"/>
</dbReference>
<feature type="compositionally biased region" description="Pro residues" evidence="3">
    <location>
        <begin position="38"/>
        <end position="53"/>
    </location>
</feature>
<feature type="compositionally biased region" description="Low complexity" evidence="3">
    <location>
        <begin position="380"/>
        <end position="421"/>
    </location>
</feature>
<feature type="compositionally biased region" description="Low complexity" evidence="3">
    <location>
        <begin position="482"/>
        <end position="498"/>
    </location>
</feature>
<evidence type="ECO:0000259" key="4">
    <source>
        <dbReference type="SMART" id="SM00322"/>
    </source>
</evidence>
<accession>A0A444YVT5</accession>
<name>A0A444YVT5_ARAHY</name>
<feature type="compositionally biased region" description="Polar residues" evidence="3">
    <location>
        <begin position="358"/>
        <end position="378"/>
    </location>
</feature>
<dbReference type="Proteomes" id="UP000289738">
    <property type="component" value="Chromosome B06"/>
</dbReference>
<reference evidence="5 6" key="1">
    <citation type="submission" date="2019-01" db="EMBL/GenBank/DDBJ databases">
        <title>Sequencing of cultivated peanut Arachis hypogaea provides insights into genome evolution and oil improvement.</title>
        <authorList>
            <person name="Chen X."/>
        </authorList>
    </citation>
    <scope>NUCLEOTIDE SEQUENCE [LARGE SCALE GENOMIC DNA]</scope>
    <source>
        <strain evidence="6">cv. Fuhuasheng</strain>
        <tissue evidence="5">Leaves</tissue>
    </source>
</reference>